<dbReference type="EC" id="1.1.5.-" evidence="2"/>
<proteinExistence type="predicted"/>
<evidence type="ECO:0000259" key="1">
    <source>
        <dbReference type="Pfam" id="PF07995"/>
    </source>
</evidence>
<dbReference type="Gene3D" id="2.120.10.30">
    <property type="entry name" value="TolB, C-terminal domain"/>
    <property type="match status" value="1"/>
</dbReference>
<dbReference type="EMBL" id="JBHRTA010000030">
    <property type="protein sequence ID" value="MFC3198023.1"/>
    <property type="molecule type" value="Genomic_DNA"/>
</dbReference>
<dbReference type="GO" id="GO:0016491">
    <property type="term" value="F:oxidoreductase activity"/>
    <property type="evidence" value="ECO:0007669"/>
    <property type="project" value="UniProtKB-KW"/>
</dbReference>
<name>A0ABV7JNV4_9SPHI</name>
<dbReference type="SUPFAM" id="SSF50952">
    <property type="entry name" value="Soluble quinoprotein glucose dehydrogenase"/>
    <property type="match status" value="1"/>
</dbReference>
<protein>
    <submittedName>
        <fullName evidence="2">PQQ-dependent sugar dehydrogenase</fullName>
        <ecNumber evidence="2">1.1.5.-</ecNumber>
    </submittedName>
</protein>
<accession>A0ABV7JNV4</accession>
<dbReference type="InterPro" id="IPR011042">
    <property type="entry name" value="6-blade_b-propeller_TolB-like"/>
</dbReference>
<feature type="domain" description="Glucose/Sorbosone dehydrogenase" evidence="1">
    <location>
        <begin position="53"/>
        <end position="376"/>
    </location>
</feature>
<sequence>MKSLFLLTALASVLSLSSCQNIGKRNGENLTKTGVAVKSEKATFYIDTLHSGLDNPWGIAWLPDGRILVTERKGEIFVFENERYTGKKIDGFPEIYERGQGGLMDIQRHPQYAENGWLYVTYAEPGQGGGSTVLIRFRLNGNQITDLETLYQTLPLSTSGVHFGSRIIFDKAGYLYFSTGDRGVKKNAQLLSNDMGKIHRLHDDGRIPNDNPFVHDPTAKHSIWSYGHRNMQGMVYDSANDLIYATEHGPRGGDELNVVEKGRNYGWPVITYGIDYSGAIVSELTEKEGMEQPIHYWTPSIAACGLLLYTGDKYPGWQGNLFSGALASTHVARIEVSRGRYVDEEKLLQNIGRVRQVAQSPDGFIFVLTEGPGMLLKLTPGE</sequence>
<dbReference type="PROSITE" id="PS51257">
    <property type="entry name" value="PROKAR_LIPOPROTEIN"/>
    <property type="match status" value="1"/>
</dbReference>
<comment type="caution">
    <text evidence="2">The sequence shown here is derived from an EMBL/GenBank/DDBJ whole genome shotgun (WGS) entry which is preliminary data.</text>
</comment>
<dbReference type="Proteomes" id="UP001595526">
    <property type="component" value="Unassembled WGS sequence"/>
</dbReference>
<dbReference type="RefSeq" id="WP_379022272.1">
    <property type="nucleotide sequence ID" value="NZ_JBHRTA010000030.1"/>
</dbReference>
<gene>
    <name evidence="2" type="ORF">ACFOET_10410</name>
</gene>
<keyword evidence="3" id="KW-1185">Reference proteome</keyword>
<evidence type="ECO:0000313" key="3">
    <source>
        <dbReference type="Proteomes" id="UP001595526"/>
    </source>
</evidence>
<dbReference type="PANTHER" id="PTHR19328">
    <property type="entry name" value="HEDGEHOG-INTERACTING PROTEIN"/>
    <property type="match status" value="1"/>
</dbReference>
<evidence type="ECO:0000313" key="2">
    <source>
        <dbReference type="EMBL" id="MFC3198023.1"/>
    </source>
</evidence>
<dbReference type="InterPro" id="IPR012938">
    <property type="entry name" value="Glc/Sorbosone_DH"/>
</dbReference>
<keyword evidence="2" id="KW-0560">Oxidoreductase</keyword>
<reference evidence="3" key="1">
    <citation type="journal article" date="2019" name="Int. J. Syst. Evol. Microbiol.">
        <title>The Global Catalogue of Microorganisms (GCM) 10K type strain sequencing project: providing services to taxonomists for standard genome sequencing and annotation.</title>
        <authorList>
            <consortium name="The Broad Institute Genomics Platform"/>
            <consortium name="The Broad Institute Genome Sequencing Center for Infectious Disease"/>
            <person name="Wu L."/>
            <person name="Ma J."/>
        </authorList>
    </citation>
    <scope>NUCLEOTIDE SEQUENCE [LARGE SCALE GENOMIC DNA]</scope>
    <source>
        <strain evidence="3">KCTC 52416</strain>
    </source>
</reference>
<dbReference type="Pfam" id="PF07995">
    <property type="entry name" value="GSDH"/>
    <property type="match status" value="1"/>
</dbReference>
<dbReference type="InterPro" id="IPR011041">
    <property type="entry name" value="Quinoprot_gluc/sorb_DH_b-prop"/>
</dbReference>
<dbReference type="PANTHER" id="PTHR19328:SF75">
    <property type="entry name" value="ALDOSE SUGAR DEHYDROGENASE YLII"/>
    <property type="match status" value="1"/>
</dbReference>
<organism evidence="2 3">
    <name type="scientific">Parapedobacter deserti</name>
    <dbReference type="NCBI Taxonomy" id="1912957"/>
    <lineage>
        <taxon>Bacteria</taxon>
        <taxon>Pseudomonadati</taxon>
        <taxon>Bacteroidota</taxon>
        <taxon>Sphingobacteriia</taxon>
        <taxon>Sphingobacteriales</taxon>
        <taxon>Sphingobacteriaceae</taxon>
        <taxon>Parapedobacter</taxon>
    </lineage>
</organism>